<dbReference type="EMBL" id="JACIEN010000001">
    <property type="protein sequence ID" value="MBB4016570.1"/>
    <property type="molecule type" value="Genomic_DNA"/>
</dbReference>
<dbReference type="InterPro" id="IPR000182">
    <property type="entry name" value="GNAT_dom"/>
</dbReference>
<dbReference type="RefSeq" id="WP_183316178.1">
    <property type="nucleotide sequence ID" value="NZ_JACIEN010000001.1"/>
</dbReference>
<keyword evidence="2" id="KW-0012">Acyltransferase</keyword>
<dbReference type="GO" id="GO:0016747">
    <property type="term" value="F:acyltransferase activity, transferring groups other than amino-acyl groups"/>
    <property type="evidence" value="ECO:0007669"/>
    <property type="project" value="InterPro"/>
</dbReference>
<keyword evidence="5" id="KW-1185">Reference proteome</keyword>
<dbReference type="InterPro" id="IPR050832">
    <property type="entry name" value="Bact_Acetyltransf"/>
</dbReference>
<evidence type="ECO:0000256" key="2">
    <source>
        <dbReference type="ARBA" id="ARBA00023315"/>
    </source>
</evidence>
<sequence length="152" mass="16783">MSEILIRRASEADLEAIVGLHAADELGGHGDQWTAATQPAYREALRRIADSPDNELYVTVSDAEVIGSFQLTFVPAITNRGTLRCVLEAVQVRGDQRSRGVGAMMVAFAEGRARARGAGIVQLTSNKRRLDAHRFYERLGYKRSHEGFKKVL</sequence>
<accession>A0A840BU98</accession>
<dbReference type="Gene3D" id="3.40.630.30">
    <property type="match status" value="1"/>
</dbReference>
<evidence type="ECO:0000256" key="1">
    <source>
        <dbReference type="ARBA" id="ARBA00022679"/>
    </source>
</evidence>
<comment type="caution">
    <text evidence="4">The sequence shown here is derived from an EMBL/GenBank/DDBJ whole genome shotgun (WGS) entry which is preliminary data.</text>
</comment>
<name>A0A840BU98_9HYPH</name>
<keyword evidence="1 4" id="KW-0808">Transferase</keyword>
<evidence type="ECO:0000259" key="3">
    <source>
        <dbReference type="PROSITE" id="PS51186"/>
    </source>
</evidence>
<dbReference type="PANTHER" id="PTHR43877:SF2">
    <property type="entry name" value="AMINOALKYLPHOSPHONATE N-ACETYLTRANSFERASE-RELATED"/>
    <property type="match status" value="1"/>
</dbReference>
<dbReference type="InterPro" id="IPR016181">
    <property type="entry name" value="Acyl_CoA_acyltransferase"/>
</dbReference>
<feature type="domain" description="N-acetyltransferase" evidence="3">
    <location>
        <begin position="4"/>
        <end position="152"/>
    </location>
</feature>
<protein>
    <submittedName>
        <fullName evidence="4">GNAT superfamily N-acetyltransferase</fullName>
    </submittedName>
</protein>
<dbReference type="PROSITE" id="PS51186">
    <property type="entry name" value="GNAT"/>
    <property type="match status" value="1"/>
</dbReference>
<proteinExistence type="predicted"/>
<reference evidence="4 5" key="1">
    <citation type="submission" date="2020-08" db="EMBL/GenBank/DDBJ databases">
        <title>Genomic Encyclopedia of Type Strains, Phase IV (KMG-IV): sequencing the most valuable type-strain genomes for metagenomic binning, comparative biology and taxonomic classification.</title>
        <authorList>
            <person name="Goeker M."/>
        </authorList>
    </citation>
    <scope>NUCLEOTIDE SEQUENCE [LARGE SCALE GENOMIC DNA]</scope>
    <source>
        <strain evidence="4 5">DSM 103737</strain>
    </source>
</reference>
<dbReference type="AlphaFoldDB" id="A0A840BU98"/>
<dbReference type="Pfam" id="PF00583">
    <property type="entry name" value="Acetyltransf_1"/>
    <property type="match status" value="1"/>
</dbReference>
<dbReference type="SUPFAM" id="SSF55729">
    <property type="entry name" value="Acyl-CoA N-acyltransferases (Nat)"/>
    <property type="match status" value="1"/>
</dbReference>
<evidence type="ECO:0000313" key="4">
    <source>
        <dbReference type="EMBL" id="MBB4016570.1"/>
    </source>
</evidence>
<organism evidence="4 5">
    <name type="scientific">Chelatococcus caeni</name>
    <dbReference type="NCBI Taxonomy" id="1348468"/>
    <lineage>
        <taxon>Bacteria</taxon>
        <taxon>Pseudomonadati</taxon>
        <taxon>Pseudomonadota</taxon>
        <taxon>Alphaproteobacteria</taxon>
        <taxon>Hyphomicrobiales</taxon>
        <taxon>Chelatococcaceae</taxon>
        <taxon>Chelatococcus</taxon>
    </lineage>
</organism>
<gene>
    <name evidence="4" type="ORF">GGR16_001576</name>
</gene>
<dbReference type="CDD" id="cd04301">
    <property type="entry name" value="NAT_SF"/>
    <property type="match status" value="1"/>
</dbReference>
<dbReference type="PANTHER" id="PTHR43877">
    <property type="entry name" value="AMINOALKYLPHOSPHONATE N-ACETYLTRANSFERASE-RELATED-RELATED"/>
    <property type="match status" value="1"/>
</dbReference>
<dbReference type="Proteomes" id="UP000577362">
    <property type="component" value="Unassembled WGS sequence"/>
</dbReference>
<evidence type="ECO:0000313" key="5">
    <source>
        <dbReference type="Proteomes" id="UP000577362"/>
    </source>
</evidence>